<dbReference type="GO" id="GO:0005524">
    <property type="term" value="F:ATP binding"/>
    <property type="evidence" value="ECO:0007669"/>
    <property type="project" value="UniProtKB-KW"/>
</dbReference>
<dbReference type="AlphaFoldDB" id="A0A367JPH7"/>
<dbReference type="GO" id="GO:0000165">
    <property type="term" value="P:MAPK cascade"/>
    <property type="evidence" value="ECO:0007669"/>
    <property type="project" value="UniProtKB-ARBA"/>
</dbReference>
<comment type="caution">
    <text evidence="5">The sequence shown here is derived from an EMBL/GenBank/DDBJ whole genome shotgun (WGS) entry which is preliminary data.</text>
</comment>
<keyword evidence="2" id="KW-0547">Nucleotide-binding</keyword>
<dbReference type="Gene3D" id="1.10.510.10">
    <property type="entry name" value="Transferase(Phosphotransferase) domain 1"/>
    <property type="match status" value="1"/>
</dbReference>
<keyword evidence="1" id="KW-0808">Transferase</keyword>
<keyword evidence="3" id="KW-0418">Kinase</keyword>
<reference evidence="5 6" key="1">
    <citation type="journal article" date="2018" name="G3 (Bethesda)">
        <title>Phylogenetic and Phylogenomic Definition of Rhizopus Species.</title>
        <authorList>
            <person name="Gryganskyi A.P."/>
            <person name="Golan J."/>
            <person name="Dolatabadi S."/>
            <person name="Mondo S."/>
            <person name="Robb S."/>
            <person name="Idnurm A."/>
            <person name="Muszewska A."/>
            <person name="Steczkiewicz K."/>
            <person name="Masonjones S."/>
            <person name="Liao H.L."/>
            <person name="Gajdeczka M.T."/>
            <person name="Anike F."/>
            <person name="Vuek A."/>
            <person name="Anishchenko I.M."/>
            <person name="Voigt K."/>
            <person name="de Hoog G.S."/>
            <person name="Smith M.E."/>
            <person name="Heitman J."/>
            <person name="Vilgalys R."/>
            <person name="Stajich J.E."/>
        </authorList>
    </citation>
    <scope>NUCLEOTIDE SEQUENCE [LARGE SCALE GENOMIC DNA]</scope>
    <source>
        <strain evidence="5 6">CBS 357.93</strain>
    </source>
</reference>
<evidence type="ECO:0000256" key="2">
    <source>
        <dbReference type="ARBA" id="ARBA00022741"/>
    </source>
</evidence>
<keyword evidence="4" id="KW-0067">ATP-binding</keyword>
<protein>
    <submittedName>
        <fullName evidence="5">ATP binding</fullName>
    </submittedName>
</protein>
<sequence length="61" mass="7013">MQAIFQIGSYMAPNIPPNLSEDAQDFLRCTFKLNHEERPPADELLRHPFIKEVLNDDELGS</sequence>
<gene>
    <name evidence="5" type="primary">STE11_2</name>
    <name evidence="5" type="ORF">CU097_000948</name>
</gene>
<accession>A0A367JPH7</accession>
<dbReference type="InterPro" id="IPR050538">
    <property type="entry name" value="MAP_kinase_kinase_kinase"/>
</dbReference>
<keyword evidence="6" id="KW-1185">Reference proteome</keyword>
<dbReference type="GO" id="GO:0016301">
    <property type="term" value="F:kinase activity"/>
    <property type="evidence" value="ECO:0007669"/>
    <property type="project" value="UniProtKB-KW"/>
</dbReference>
<proteinExistence type="predicted"/>
<dbReference type="OrthoDB" id="266718at2759"/>
<dbReference type="STRING" id="86630.A0A367JPH7"/>
<evidence type="ECO:0000313" key="6">
    <source>
        <dbReference type="Proteomes" id="UP000252139"/>
    </source>
</evidence>
<evidence type="ECO:0000256" key="1">
    <source>
        <dbReference type="ARBA" id="ARBA00022679"/>
    </source>
</evidence>
<dbReference type="PANTHER" id="PTHR48016:SF56">
    <property type="entry name" value="MAPKK KINASE"/>
    <property type="match status" value="1"/>
</dbReference>
<evidence type="ECO:0000256" key="4">
    <source>
        <dbReference type="ARBA" id="ARBA00022840"/>
    </source>
</evidence>
<evidence type="ECO:0000256" key="3">
    <source>
        <dbReference type="ARBA" id="ARBA00022777"/>
    </source>
</evidence>
<dbReference type="Proteomes" id="UP000252139">
    <property type="component" value="Unassembled WGS sequence"/>
</dbReference>
<dbReference type="SUPFAM" id="SSF56112">
    <property type="entry name" value="Protein kinase-like (PK-like)"/>
    <property type="match status" value="1"/>
</dbReference>
<name>A0A367JPH7_RHIAZ</name>
<dbReference type="InterPro" id="IPR011009">
    <property type="entry name" value="Kinase-like_dom_sf"/>
</dbReference>
<dbReference type="EMBL" id="PJQL01000921">
    <property type="protein sequence ID" value="RCH91779.1"/>
    <property type="molecule type" value="Genomic_DNA"/>
</dbReference>
<dbReference type="PANTHER" id="PTHR48016">
    <property type="entry name" value="MAP KINASE KINASE KINASE SSK2-RELATED-RELATED"/>
    <property type="match status" value="1"/>
</dbReference>
<organism evidence="5 6">
    <name type="scientific">Rhizopus azygosporus</name>
    <name type="common">Rhizopus microsporus var. azygosporus</name>
    <dbReference type="NCBI Taxonomy" id="86630"/>
    <lineage>
        <taxon>Eukaryota</taxon>
        <taxon>Fungi</taxon>
        <taxon>Fungi incertae sedis</taxon>
        <taxon>Mucoromycota</taxon>
        <taxon>Mucoromycotina</taxon>
        <taxon>Mucoromycetes</taxon>
        <taxon>Mucorales</taxon>
        <taxon>Mucorineae</taxon>
        <taxon>Rhizopodaceae</taxon>
        <taxon>Rhizopus</taxon>
    </lineage>
</organism>
<evidence type="ECO:0000313" key="5">
    <source>
        <dbReference type="EMBL" id="RCH91779.1"/>
    </source>
</evidence>